<reference evidence="3 4" key="1">
    <citation type="journal article" date="2019" name="Int. J. Syst. Evol. Microbiol.">
        <title>The Global Catalogue of Microorganisms (GCM) 10K type strain sequencing project: providing services to taxonomists for standard genome sequencing and annotation.</title>
        <authorList>
            <consortium name="The Broad Institute Genomics Platform"/>
            <consortium name="The Broad Institute Genome Sequencing Center for Infectious Disease"/>
            <person name="Wu L."/>
            <person name="Ma J."/>
        </authorList>
    </citation>
    <scope>NUCLEOTIDE SEQUENCE [LARGE SCALE GENOMIC DNA]</scope>
    <source>
        <strain evidence="3 4">JCM 14917</strain>
    </source>
</reference>
<evidence type="ECO:0000313" key="4">
    <source>
        <dbReference type="Proteomes" id="UP001500974"/>
    </source>
</evidence>
<protein>
    <submittedName>
        <fullName evidence="3">SGNH/GDSL hydrolase family protein</fullName>
    </submittedName>
</protein>
<dbReference type="GO" id="GO:0016787">
    <property type="term" value="F:hydrolase activity"/>
    <property type="evidence" value="ECO:0007669"/>
    <property type="project" value="UniProtKB-KW"/>
</dbReference>
<feature type="signal peptide" evidence="1">
    <location>
        <begin position="1"/>
        <end position="27"/>
    </location>
</feature>
<dbReference type="PANTHER" id="PTHR37981:SF1">
    <property type="entry name" value="SGNH HYDROLASE-TYPE ESTERASE DOMAIN-CONTAINING PROTEIN"/>
    <property type="match status" value="1"/>
</dbReference>
<dbReference type="RefSeq" id="WP_277357721.1">
    <property type="nucleotide sequence ID" value="NZ_BAAAON010000001.1"/>
</dbReference>
<feature type="chain" id="PRO_5045237894" evidence="1">
    <location>
        <begin position="28"/>
        <end position="291"/>
    </location>
</feature>
<dbReference type="PANTHER" id="PTHR37981">
    <property type="entry name" value="LIPASE 2"/>
    <property type="match status" value="1"/>
</dbReference>
<evidence type="ECO:0000256" key="1">
    <source>
        <dbReference type="SAM" id="SignalP"/>
    </source>
</evidence>
<name>A0ABN3ANT2_9MICC</name>
<keyword evidence="3" id="KW-0378">Hydrolase</keyword>
<dbReference type="Gene3D" id="3.40.50.1110">
    <property type="entry name" value="SGNH hydrolase"/>
    <property type="match status" value="1"/>
</dbReference>
<comment type="caution">
    <text evidence="3">The sequence shown here is derived from an EMBL/GenBank/DDBJ whole genome shotgun (WGS) entry which is preliminary data.</text>
</comment>
<gene>
    <name evidence="3" type="ORF">GCM10009784_03980</name>
</gene>
<proteinExistence type="predicted"/>
<dbReference type="CDD" id="cd01823">
    <property type="entry name" value="SEST_like"/>
    <property type="match status" value="1"/>
</dbReference>
<dbReference type="SUPFAM" id="SSF52266">
    <property type="entry name" value="SGNH hydrolase"/>
    <property type="match status" value="1"/>
</dbReference>
<dbReference type="Pfam" id="PF13472">
    <property type="entry name" value="Lipase_GDSL_2"/>
    <property type="match status" value="1"/>
</dbReference>
<accession>A0ABN3ANT2</accession>
<feature type="domain" description="SGNH hydrolase-type esterase" evidence="2">
    <location>
        <begin position="37"/>
        <end position="276"/>
    </location>
</feature>
<dbReference type="EMBL" id="BAAAON010000001">
    <property type="protein sequence ID" value="GAA2172665.1"/>
    <property type="molecule type" value="Genomic_DNA"/>
</dbReference>
<organism evidence="3 4">
    <name type="scientific">Arthrobacter parietis</name>
    <dbReference type="NCBI Taxonomy" id="271434"/>
    <lineage>
        <taxon>Bacteria</taxon>
        <taxon>Bacillati</taxon>
        <taxon>Actinomycetota</taxon>
        <taxon>Actinomycetes</taxon>
        <taxon>Micrococcales</taxon>
        <taxon>Micrococcaceae</taxon>
        <taxon>Arthrobacter</taxon>
    </lineage>
</organism>
<dbReference type="InterPro" id="IPR013830">
    <property type="entry name" value="SGNH_hydro"/>
</dbReference>
<sequence length="291" mass="30372">MKLLRIAASTLLASGLLAGSAVLPASAGDRGTTQYVALGDSYASGVGANYYMDPDPADCLQSALGYPELLDERKRIDLVTNATCSGDTISDVFSALGNLNATTDLVTLTVGGNDVGYQFVIAACGYGTLTCTAAVNQAVGTEAQNQLSAGLSALYDGVRGSALYADVVVTGYPHLFSPEFGTTLFVPAINLETGLPILDPTGAPVPPLPLTPAEQQILNDGADALNAAIRTQAELAGFTYVDVVKRFDRHGLGSPQPWIQPFTDPGALHPTAKGYKNGYLHEIRQAVKHLD</sequence>
<dbReference type="InterPro" id="IPR037460">
    <property type="entry name" value="SEST-like"/>
</dbReference>
<dbReference type="Proteomes" id="UP001500974">
    <property type="component" value="Unassembled WGS sequence"/>
</dbReference>
<dbReference type="InterPro" id="IPR036514">
    <property type="entry name" value="SGNH_hydro_sf"/>
</dbReference>
<keyword evidence="1" id="KW-0732">Signal</keyword>
<evidence type="ECO:0000259" key="2">
    <source>
        <dbReference type="Pfam" id="PF13472"/>
    </source>
</evidence>
<keyword evidence="4" id="KW-1185">Reference proteome</keyword>
<evidence type="ECO:0000313" key="3">
    <source>
        <dbReference type="EMBL" id="GAA2172665.1"/>
    </source>
</evidence>